<accession>A0A9W7WTW4</accession>
<evidence type="ECO:0000313" key="3">
    <source>
        <dbReference type="Proteomes" id="UP001059041"/>
    </source>
</evidence>
<name>A0A9W7WTW4_TRIRA</name>
<dbReference type="AlphaFoldDB" id="A0A9W7WTW4"/>
<keyword evidence="1" id="KW-0732">Signal</keyword>
<feature type="chain" id="PRO_5040819525" evidence="1">
    <location>
        <begin position="22"/>
        <end position="417"/>
    </location>
</feature>
<dbReference type="Proteomes" id="UP001059041">
    <property type="component" value="Linkage Group LG6"/>
</dbReference>
<evidence type="ECO:0000313" key="2">
    <source>
        <dbReference type="EMBL" id="KAI7808412.1"/>
    </source>
</evidence>
<dbReference type="InterPro" id="IPR053358">
    <property type="entry name" value="Diff-assoc_signaling"/>
</dbReference>
<sequence length="417" mass="48710">MENHTSLVLLLLFSLPWPSAGTAFFTHLGTLCIEECKYNGGEYTCKSFDEVGRYQNLYCSPQENMDYWGRQCTSDSICGKHGQAYNWCYIDNLGRWGYCGLVMDNNNHYGSKQGSLCYDNCDKRGGEHYWCNTATGWDYCSPSENTDYMNKQCKEDSSCGKQDENYNWCWLKEGSWGYCGFVEPKMLLHRTKDNYICTDECQYYESGDYYWCHNAKNWDYCSPVVDVTYKGKPCRSDHSCGLNEYKYNWCWTSETEYDYCGRIEPGECTYITSQHRQRRAPEDTILICTKNDNNKETTFTAVPAPKHFTEVNRKLRNEAEDLINQWNNQSLSNQARSNLIKTEHLRIDMQGMINRNNRRYYNLQIQVNGSRRPNQSSTVSQIFVPDGIPENYIRQAFLESLNRQARVFVDVSTQNQC</sequence>
<evidence type="ECO:0000256" key="1">
    <source>
        <dbReference type="SAM" id="SignalP"/>
    </source>
</evidence>
<organism evidence="2 3">
    <name type="scientific">Triplophysa rosa</name>
    <name type="common">Cave loach</name>
    <dbReference type="NCBI Taxonomy" id="992332"/>
    <lineage>
        <taxon>Eukaryota</taxon>
        <taxon>Metazoa</taxon>
        <taxon>Chordata</taxon>
        <taxon>Craniata</taxon>
        <taxon>Vertebrata</taxon>
        <taxon>Euteleostomi</taxon>
        <taxon>Actinopterygii</taxon>
        <taxon>Neopterygii</taxon>
        <taxon>Teleostei</taxon>
        <taxon>Ostariophysi</taxon>
        <taxon>Cypriniformes</taxon>
        <taxon>Nemacheilidae</taxon>
        <taxon>Triplophysa</taxon>
    </lineage>
</organism>
<proteinExistence type="predicted"/>
<dbReference type="EMBL" id="JAFHDT010000006">
    <property type="protein sequence ID" value="KAI7808412.1"/>
    <property type="molecule type" value="Genomic_DNA"/>
</dbReference>
<reference evidence="2" key="1">
    <citation type="submission" date="2021-02" db="EMBL/GenBank/DDBJ databases">
        <title>Comparative genomics reveals that relaxation of natural selection precedes convergent phenotypic evolution of cavefish.</title>
        <authorList>
            <person name="Peng Z."/>
        </authorList>
    </citation>
    <scope>NUCLEOTIDE SEQUENCE</scope>
    <source>
        <tissue evidence="2">Muscle</tissue>
    </source>
</reference>
<keyword evidence="3" id="KW-1185">Reference proteome</keyword>
<gene>
    <name evidence="2" type="ORF">IRJ41_004308</name>
</gene>
<protein>
    <submittedName>
        <fullName evidence="2">Uncharacterized protein</fullName>
    </submittedName>
</protein>
<dbReference type="PANTHER" id="PTHR34261:SF1">
    <property type="entry name" value="TUBULIN POLYMERIZATION-PROMOTING PROTEIN"/>
    <property type="match status" value="1"/>
</dbReference>
<comment type="caution">
    <text evidence="2">The sequence shown here is derived from an EMBL/GenBank/DDBJ whole genome shotgun (WGS) entry which is preliminary data.</text>
</comment>
<feature type="signal peptide" evidence="1">
    <location>
        <begin position="1"/>
        <end position="21"/>
    </location>
</feature>
<dbReference type="PANTHER" id="PTHR34261">
    <property type="entry name" value="APC REGULATOR OF WNT-SIGNALING PATHWAY-RELATED"/>
    <property type="match status" value="1"/>
</dbReference>